<organism evidence="5 6">
    <name type="scientific">Actinoplanes awajinensis subsp. mycoplanecinus</name>
    <dbReference type="NCBI Taxonomy" id="135947"/>
    <lineage>
        <taxon>Bacteria</taxon>
        <taxon>Bacillati</taxon>
        <taxon>Actinomycetota</taxon>
        <taxon>Actinomycetes</taxon>
        <taxon>Micromonosporales</taxon>
        <taxon>Micromonosporaceae</taxon>
        <taxon>Actinoplanes</taxon>
    </lineage>
</organism>
<dbReference type="InterPro" id="IPR036188">
    <property type="entry name" value="FAD/NAD-bd_sf"/>
</dbReference>
<evidence type="ECO:0000313" key="5">
    <source>
        <dbReference type="EMBL" id="KUL39461.1"/>
    </source>
</evidence>
<proteinExistence type="predicted"/>
<accession>A0A0X3V3V9</accession>
<dbReference type="PANTHER" id="PTHR43004:SF19">
    <property type="entry name" value="BINDING MONOOXYGENASE, PUTATIVE (JCVI)-RELATED"/>
    <property type="match status" value="1"/>
</dbReference>
<keyword evidence="2" id="KW-0285">Flavoprotein</keyword>
<dbReference type="Proteomes" id="UP000053244">
    <property type="component" value="Unassembled WGS sequence"/>
</dbReference>
<dbReference type="InterPro" id="IPR002938">
    <property type="entry name" value="FAD-bd"/>
</dbReference>
<comment type="cofactor">
    <cofactor evidence="1">
        <name>FAD</name>
        <dbReference type="ChEBI" id="CHEBI:57692"/>
    </cofactor>
</comment>
<keyword evidence="3" id="KW-0274">FAD</keyword>
<reference evidence="5 6" key="1">
    <citation type="submission" date="2015-10" db="EMBL/GenBank/DDBJ databases">
        <authorList>
            <person name="Gilbert D.G."/>
        </authorList>
    </citation>
    <scope>NUCLEOTIDE SEQUENCE [LARGE SCALE GENOMIC DNA]</scope>
    <source>
        <strain evidence="5 6">NRRL B-16712</strain>
    </source>
</reference>
<dbReference type="GO" id="GO:0071949">
    <property type="term" value="F:FAD binding"/>
    <property type="evidence" value="ECO:0007669"/>
    <property type="project" value="InterPro"/>
</dbReference>
<evidence type="ECO:0000256" key="2">
    <source>
        <dbReference type="ARBA" id="ARBA00022630"/>
    </source>
</evidence>
<evidence type="ECO:0000313" key="6">
    <source>
        <dbReference type="Proteomes" id="UP000053244"/>
    </source>
</evidence>
<dbReference type="PRINTS" id="PR00420">
    <property type="entry name" value="RNGMNOXGNASE"/>
</dbReference>
<dbReference type="Gene3D" id="3.30.70.2450">
    <property type="match status" value="1"/>
</dbReference>
<dbReference type="Pfam" id="PF01494">
    <property type="entry name" value="FAD_binding_3"/>
    <property type="match status" value="1"/>
</dbReference>
<dbReference type="Gene3D" id="3.40.30.120">
    <property type="match status" value="1"/>
</dbReference>
<dbReference type="RefSeq" id="WP_067687223.1">
    <property type="nucleotide sequence ID" value="NZ_LLZH01000048.1"/>
</dbReference>
<gene>
    <name evidence="5" type="ORF">ADL15_09340</name>
</gene>
<dbReference type="EMBL" id="LLZH01000048">
    <property type="protein sequence ID" value="KUL39461.1"/>
    <property type="molecule type" value="Genomic_DNA"/>
</dbReference>
<name>A0A0X3V3V9_9ACTN</name>
<dbReference type="InterPro" id="IPR050641">
    <property type="entry name" value="RIFMO-like"/>
</dbReference>
<dbReference type="Gene3D" id="3.50.50.60">
    <property type="entry name" value="FAD/NAD(P)-binding domain"/>
    <property type="match status" value="1"/>
</dbReference>
<dbReference type="OrthoDB" id="3647401at2"/>
<evidence type="ECO:0000256" key="1">
    <source>
        <dbReference type="ARBA" id="ARBA00001974"/>
    </source>
</evidence>
<evidence type="ECO:0000259" key="4">
    <source>
        <dbReference type="Pfam" id="PF01494"/>
    </source>
</evidence>
<dbReference type="PANTHER" id="PTHR43004">
    <property type="entry name" value="TRK SYSTEM POTASSIUM UPTAKE PROTEIN"/>
    <property type="match status" value="1"/>
</dbReference>
<comment type="caution">
    <text evidence="5">The sequence shown here is derived from an EMBL/GenBank/DDBJ whole genome shotgun (WGS) entry which is preliminary data.</text>
</comment>
<evidence type="ECO:0000256" key="3">
    <source>
        <dbReference type="ARBA" id="ARBA00022827"/>
    </source>
</evidence>
<dbReference type="GO" id="GO:0016709">
    <property type="term" value="F:oxidoreductase activity, acting on paired donors, with incorporation or reduction of molecular oxygen, NAD(P)H as one donor, and incorporation of one atom of oxygen"/>
    <property type="evidence" value="ECO:0007669"/>
    <property type="project" value="UniProtKB-ARBA"/>
</dbReference>
<dbReference type="Pfam" id="PF21274">
    <property type="entry name" value="Rng_hyd_C"/>
    <property type="match status" value="1"/>
</dbReference>
<dbReference type="AlphaFoldDB" id="A0A0X3V3V9"/>
<keyword evidence="6" id="KW-1185">Reference proteome</keyword>
<feature type="domain" description="FAD-binding" evidence="4">
    <location>
        <begin position="3"/>
        <end position="338"/>
    </location>
</feature>
<sequence>MTADVVIVGCGPVGAFLAGELRLAGVRVVVLERAAAPTVHSRAFRLQTRTLELLDLRGLLDRFVADAVKIPKTHFAAIRPPLLDLDLLDSEHPYTLGIPQARTEAYLAEHATGLGAEIRRGHEVTGVEQTDDRVVLQVSSPAGRYSLAADYVVGCDGGRSVVRKTAEIGFPGSPGTVSALLGDVTLADPAAFPSGIPGTLRTRSGLVMAVAMPDTGIRVFTCEFDRPVPDRDAPVTMEELRAAVARVTGTEIEMTAPTWLARFTDASRVVDRFHSGRVFLAGDAAHVHFPIGAQGLNLGIQDAMNLGWKLAGRIHGWAPDDLLDSYDRERRPAADRVVLETRAQLALMNSDERIDPLREVFRELLAIDEVNRHLSRMLTGLDARYAPAAGAHPLVGQLFPPLRLCTADGPVRVADLLRTGRPVLVDPGDDPSVAAVAAGWRDRVDVVTARQEGGATLGGLLIRPDGYVAWAATPGGEPAAAESSLPAALATWFGRATAAVR</sequence>
<protein>
    <recommendedName>
        <fullName evidence="4">FAD-binding domain-containing protein</fullName>
    </recommendedName>
</protein>
<dbReference type="SUPFAM" id="SSF51905">
    <property type="entry name" value="FAD/NAD(P)-binding domain"/>
    <property type="match status" value="1"/>
</dbReference>